<dbReference type="Proteomes" id="UP000006753">
    <property type="component" value="Unassembled WGS sequence"/>
</dbReference>
<reference evidence="1 2" key="1">
    <citation type="journal article" date="2012" name="BMC Genomics">
        <title>Sequencing the genome of Marssonina brunnea reveals fungus-poplar co-evolution.</title>
        <authorList>
            <person name="Zhu S."/>
            <person name="Cao Y.-Z."/>
            <person name="Jiang C."/>
            <person name="Tan B.-Y."/>
            <person name="Wang Z."/>
            <person name="Feng S."/>
            <person name="Zhang L."/>
            <person name="Su X.-H."/>
            <person name="Brejova B."/>
            <person name="Vinar T."/>
            <person name="Xu M."/>
            <person name="Wang M.-X."/>
            <person name="Zhang S.-G."/>
            <person name="Huang M.-R."/>
            <person name="Wu R."/>
            <person name="Zhou Y."/>
        </authorList>
    </citation>
    <scope>NUCLEOTIDE SEQUENCE [LARGE SCALE GENOMIC DNA]</scope>
    <source>
        <strain evidence="1 2">MB_m1</strain>
    </source>
</reference>
<dbReference type="AlphaFoldDB" id="K1WL21"/>
<dbReference type="InParanoid" id="K1WL21"/>
<dbReference type="OrthoDB" id="3940621at2759"/>
<proteinExistence type="predicted"/>
<gene>
    <name evidence="1" type="ORF">MBM_03398</name>
</gene>
<evidence type="ECO:0000313" key="1">
    <source>
        <dbReference type="EMBL" id="EKD18405.1"/>
    </source>
</evidence>
<name>K1WL21_MARBU</name>
<dbReference type="KEGG" id="mbe:MBM_03398"/>
<accession>K1WL21</accession>
<protein>
    <recommendedName>
        <fullName evidence="3">F-box domain-containing protein</fullName>
    </recommendedName>
</protein>
<dbReference type="HOGENOM" id="CLU_1200043_0_0_1"/>
<evidence type="ECO:0000313" key="2">
    <source>
        <dbReference type="Proteomes" id="UP000006753"/>
    </source>
</evidence>
<dbReference type="RefSeq" id="XP_007291287.1">
    <property type="nucleotide sequence ID" value="XM_007291225.1"/>
</dbReference>
<evidence type="ECO:0008006" key="3">
    <source>
        <dbReference type="Google" id="ProtNLM"/>
    </source>
</evidence>
<sequence>MSTNNLGTLKTLPPEVRDLIWRELRPSRAPIQRESKGETAKPLGILSACRQLNDEIIPCLYGRETLEIRVGNDHHALFTIQSTAGAKWYFLDQQGWEYQTFRHLPWKKLRAVRIVIDAPEANNSTQIVGILHNVLRLVGLLVQADGLPSLEISLLDTPLGNWAQQQRQTTGPVSIWYPLRRDCPKIIWPFYRLHGMKQVSLNLPECLINRHSVVEEMEEVMMGKRRNPMER</sequence>
<keyword evidence="2" id="KW-1185">Reference proteome</keyword>
<dbReference type="GeneID" id="18759333"/>
<organism evidence="1 2">
    <name type="scientific">Marssonina brunnea f. sp. multigermtubi (strain MB_m1)</name>
    <name type="common">Marssonina leaf spot fungus</name>
    <dbReference type="NCBI Taxonomy" id="1072389"/>
    <lineage>
        <taxon>Eukaryota</taxon>
        <taxon>Fungi</taxon>
        <taxon>Dikarya</taxon>
        <taxon>Ascomycota</taxon>
        <taxon>Pezizomycotina</taxon>
        <taxon>Leotiomycetes</taxon>
        <taxon>Helotiales</taxon>
        <taxon>Drepanopezizaceae</taxon>
        <taxon>Drepanopeziza</taxon>
    </lineage>
</organism>
<dbReference type="EMBL" id="JH921433">
    <property type="protein sequence ID" value="EKD18405.1"/>
    <property type="molecule type" value="Genomic_DNA"/>
</dbReference>